<dbReference type="Proteomes" id="UP000648352">
    <property type="component" value="Unassembled WGS sequence"/>
</dbReference>
<evidence type="ECO:0000313" key="3">
    <source>
        <dbReference type="Proteomes" id="UP000648352"/>
    </source>
</evidence>
<keyword evidence="3" id="KW-1185">Reference proteome</keyword>
<sequence length="342" mass="38280">MFLLLDANIIVANPLLRGRQWDAVADAVASEALDLYVPELAIDEAVARYRDGAASREREAKKALKNWPPRSRELIQQAIDASDTFAAEYASLLRSRLEQMGAEIVDYPEVEHREIARRAISRAAPFDSEGNGYRDALHWHVFVDLLLTCEPEDPYAFLLSADKRAFGPSRHRELLAEVEELGVEWDVQILASISEFVVPGQFLDEEGELEYEQELQLRDAIQDAVLAGGTPKDFTQTLAAKTDFDAADILEILMLDIRVERVQVERKSRDLWINYTAQATCLVKLESIEILDEDAGDYATHRDTAVWVLDLSGNAYSSGNRIDDVASLRLDAVDGETQSAGR</sequence>
<organism evidence="2 3">
    <name type="scientific">Microbacterium pullorum</name>
    <dbReference type="NCBI Taxonomy" id="2762236"/>
    <lineage>
        <taxon>Bacteria</taxon>
        <taxon>Bacillati</taxon>
        <taxon>Actinomycetota</taxon>
        <taxon>Actinomycetes</taxon>
        <taxon>Micrococcales</taxon>
        <taxon>Microbacteriaceae</taxon>
        <taxon>Microbacterium</taxon>
    </lineage>
</organism>
<dbReference type="EMBL" id="JACSQP010000004">
    <property type="protein sequence ID" value="MBD7957377.1"/>
    <property type="molecule type" value="Genomic_DNA"/>
</dbReference>
<protein>
    <submittedName>
        <fullName evidence="2">DUF4935 domain-containing protein</fullName>
    </submittedName>
</protein>
<dbReference type="Pfam" id="PF16289">
    <property type="entry name" value="PIN_12"/>
    <property type="match status" value="1"/>
</dbReference>
<dbReference type="InterPro" id="IPR032557">
    <property type="entry name" value="DUF4935"/>
</dbReference>
<comment type="caution">
    <text evidence="2">The sequence shown here is derived from an EMBL/GenBank/DDBJ whole genome shotgun (WGS) entry which is preliminary data.</text>
</comment>
<dbReference type="RefSeq" id="WP_191718585.1">
    <property type="nucleotide sequence ID" value="NZ_JACSQP010000004.1"/>
</dbReference>
<proteinExistence type="predicted"/>
<accession>A0ABR8S1M3</accession>
<evidence type="ECO:0000313" key="2">
    <source>
        <dbReference type="EMBL" id="MBD7957377.1"/>
    </source>
</evidence>
<gene>
    <name evidence="2" type="ORF">H9651_06980</name>
</gene>
<name>A0ABR8S1M3_9MICO</name>
<feature type="domain" description="DUF4935" evidence="1">
    <location>
        <begin position="4"/>
        <end position="166"/>
    </location>
</feature>
<evidence type="ECO:0000259" key="1">
    <source>
        <dbReference type="Pfam" id="PF16289"/>
    </source>
</evidence>
<reference evidence="2 3" key="1">
    <citation type="submission" date="2020-08" db="EMBL/GenBank/DDBJ databases">
        <title>A Genomic Blueprint of the Chicken Gut Microbiome.</title>
        <authorList>
            <person name="Gilroy R."/>
            <person name="Ravi A."/>
            <person name="Getino M."/>
            <person name="Pursley I."/>
            <person name="Horton D.L."/>
            <person name="Alikhan N.-F."/>
            <person name="Baker D."/>
            <person name="Gharbi K."/>
            <person name="Hall N."/>
            <person name="Watson M."/>
            <person name="Adriaenssens E.M."/>
            <person name="Foster-Nyarko E."/>
            <person name="Jarju S."/>
            <person name="Secka A."/>
            <person name="Antonio M."/>
            <person name="Oren A."/>
            <person name="Chaudhuri R."/>
            <person name="La Ragione R.M."/>
            <person name="Hildebrand F."/>
            <person name="Pallen M.J."/>
        </authorList>
    </citation>
    <scope>NUCLEOTIDE SEQUENCE [LARGE SCALE GENOMIC DNA]</scope>
    <source>
        <strain evidence="2 3">Sa4CUA7</strain>
    </source>
</reference>